<protein>
    <submittedName>
        <fullName evidence="2">WD_REPEATS_REGION domain-containing protein</fullName>
    </submittedName>
</protein>
<sequence length="338" mass="39154">MPLLKPNPNQLITRLQHDENGTPPRCDISLLLEYLNHNDYEYYMGIGYANSCISTMIKIESNFCAEDMIAVAQSLDDFQHRKQSKVIVYEPAVIKALQAQDIRCSFNNMHPIMIGFNLNITIIVNFDYTTNQLTIILAESMRNEPTHFHYFYRDQFTDFVPEYTHIFLTAIDMERGLLHLIHQNKNKSSLTVHDVLQIKNIDNGIRITKIRSEQIHVKFSQLIMDPIGDYAFYATPESNKLQSIYQTRMDYPNFTLNSERAAKIFTVNENDRIFSIGRDAIIVWKFSGEKRSAWLYEGSSSGNSQSKNTFHQIGCILSGINDLDGQLSVKIHRIRRHF</sequence>
<keyword evidence="1" id="KW-1185">Reference proteome</keyword>
<accession>A0A158Q911</accession>
<dbReference type="WBParaSite" id="EEL_0000933401-mRNA-1">
    <property type="protein sequence ID" value="EEL_0000933401-mRNA-1"/>
    <property type="gene ID" value="EEL_0000933401"/>
</dbReference>
<dbReference type="Proteomes" id="UP000050640">
    <property type="component" value="Unplaced"/>
</dbReference>
<proteinExistence type="predicted"/>
<reference evidence="2" key="1">
    <citation type="submission" date="2016-04" db="UniProtKB">
        <authorList>
            <consortium name="WormBaseParasite"/>
        </authorList>
    </citation>
    <scope>IDENTIFICATION</scope>
</reference>
<evidence type="ECO:0000313" key="2">
    <source>
        <dbReference type="WBParaSite" id="EEL_0000933401-mRNA-1"/>
    </source>
</evidence>
<dbReference type="AlphaFoldDB" id="A0A158Q911"/>
<name>A0A158Q911_9BILA</name>
<organism evidence="1 2">
    <name type="scientific">Elaeophora elaphi</name>
    <dbReference type="NCBI Taxonomy" id="1147741"/>
    <lineage>
        <taxon>Eukaryota</taxon>
        <taxon>Metazoa</taxon>
        <taxon>Ecdysozoa</taxon>
        <taxon>Nematoda</taxon>
        <taxon>Chromadorea</taxon>
        <taxon>Rhabditida</taxon>
        <taxon>Spirurina</taxon>
        <taxon>Spiruromorpha</taxon>
        <taxon>Filarioidea</taxon>
        <taxon>Onchocercidae</taxon>
        <taxon>Elaeophora</taxon>
    </lineage>
</organism>
<evidence type="ECO:0000313" key="1">
    <source>
        <dbReference type="Proteomes" id="UP000050640"/>
    </source>
</evidence>